<evidence type="ECO:0000313" key="2">
    <source>
        <dbReference type="Proteomes" id="UP000078492"/>
    </source>
</evidence>
<proteinExistence type="predicted"/>
<sequence length="147" mass="17056">MLKISRICKNLKELGLRNCDSISEKGFSYLENLEFLEHLDLYRTHINTQTLCKILRRNVRMRHLRIGGTDKSLNVDEVAMELKNSCPDLESIDLWKTHTLTHRKVLMPLLTAKIYEKWILVGAAVQLVMVIASVDCFPPVNTWKKFS</sequence>
<gene>
    <name evidence="1" type="ORF">ALC57_07551</name>
</gene>
<dbReference type="EMBL" id="KQ979621">
    <property type="protein sequence ID" value="KYN20100.1"/>
    <property type="molecule type" value="Genomic_DNA"/>
</dbReference>
<reference evidence="1 2" key="1">
    <citation type="submission" date="2015-09" db="EMBL/GenBank/DDBJ databases">
        <title>Trachymyrmex cornetzi WGS genome.</title>
        <authorList>
            <person name="Nygaard S."/>
            <person name="Hu H."/>
            <person name="Boomsma J."/>
            <person name="Zhang G."/>
        </authorList>
    </citation>
    <scope>NUCLEOTIDE SEQUENCE [LARGE SCALE GENOMIC DNA]</scope>
    <source>
        <strain evidence="1">Tcor2-1</strain>
        <tissue evidence="1">Whole body</tissue>
    </source>
</reference>
<keyword evidence="2" id="KW-1185">Reference proteome</keyword>
<accession>A0A151J833</accession>
<organism evidence="1 2">
    <name type="scientific">Trachymyrmex cornetzi</name>
    <dbReference type="NCBI Taxonomy" id="471704"/>
    <lineage>
        <taxon>Eukaryota</taxon>
        <taxon>Metazoa</taxon>
        <taxon>Ecdysozoa</taxon>
        <taxon>Arthropoda</taxon>
        <taxon>Hexapoda</taxon>
        <taxon>Insecta</taxon>
        <taxon>Pterygota</taxon>
        <taxon>Neoptera</taxon>
        <taxon>Endopterygota</taxon>
        <taxon>Hymenoptera</taxon>
        <taxon>Apocrita</taxon>
        <taxon>Aculeata</taxon>
        <taxon>Formicoidea</taxon>
        <taxon>Formicidae</taxon>
        <taxon>Myrmicinae</taxon>
        <taxon>Trachymyrmex</taxon>
    </lineage>
</organism>
<dbReference type="Gene3D" id="3.80.10.10">
    <property type="entry name" value="Ribonuclease Inhibitor"/>
    <property type="match status" value="1"/>
</dbReference>
<dbReference type="InterPro" id="IPR032675">
    <property type="entry name" value="LRR_dom_sf"/>
</dbReference>
<dbReference type="AlphaFoldDB" id="A0A151J833"/>
<evidence type="ECO:0000313" key="1">
    <source>
        <dbReference type="EMBL" id="KYN20100.1"/>
    </source>
</evidence>
<protein>
    <submittedName>
        <fullName evidence="1">F-box/LRR-repeat protein 4</fullName>
    </submittedName>
</protein>
<dbReference type="Proteomes" id="UP000078492">
    <property type="component" value="Unassembled WGS sequence"/>
</dbReference>
<dbReference type="STRING" id="471704.A0A151J833"/>
<dbReference type="SUPFAM" id="SSF52047">
    <property type="entry name" value="RNI-like"/>
    <property type="match status" value="1"/>
</dbReference>
<name>A0A151J833_9HYME</name>